<dbReference type="PROSITE" id="PS50966">
    <property type="entry name" value="ZF_SWIM"/>
    <property type="match status" value="1"/>
</dbReference>
<keyword evidence="1" id="KW-0479">Metal-binding</keyword>
<feature type="domain" description="C2H2-type" evidence="2">
    <location>
        <begin position="9"/>
        <end position="37"/>
    </location>
</feature>
<gene>
    <name evidence="5" type="primary">LOC112684049</name>
</gene>
<dbReference type="PROSITE" id="PS00028">
    <property type="entry name" value="ZINC_FINGER_C2H2_1"/>
    <property type="match status" value="1"/>
</dbReference>
<dbReference type="PANTHER" id="PTHR35385">
    <property type="entry name" value="PROTEIN B, PUTATIVE-RELATED-RELATED"/>
    <property type="match status" value="1"/>
</dbReference>
<organism evidence="4 5">
    <name type="scientific">Sipha flava</name>
    <name type="common">yellow sugarcane aphid</name>
    <dbReference type="NCBI Taxonomy" id="143950"/>
    <lineage>
        <taxon>Eukaryota</taxon>
        <taxon>Metazoa</taxon>
        <taxon>Ecdysozoa</taxon>
        <taxon>Arthropoda</taxon>
        <taxon>Hexapoda</taxon>
        <taxon>Insecta</taxon>
        <taxon>Pterygota</taxon>
        <taxon>Neoptera</taxon>
        <taxon>Paraneoptera</taxon>
        <taxon>Hemiptera</taxon>
        <taxon>Sternorrhyncha</taxon>
        <taxon>Aphidomorpha</taxon>
        <taxon>Aphidoidea</taxon>
        <taxon>Aphididae</taxon>
        <taxon>Sipha</taxon>
    </lineage>
</organism>
<evidence type="ECO:0000313" key="4">
    <source>
        <dbReference type="Proteomes" id="UP000694846"/>
    </source>
</evidence>
<evidence type="ECO:0000259" key="3">
    <source>
        <dbReference type="PROSITE" id="PS50966"/>
    </source>
</evidence>
<dbReference type="AlphaFoldDB" id="A0A8B8FKI6"/>
<protein>
    <submittedName>
        <fullName evidence="5">Uncharacterized protein LOC112684049</fullName>
    </submittedName>
</protein>
<dbReference type="InterPro" id="IPR007527">
    <property type="entry name" value="Znf_SWIM"/>
</dbReference>
<name>A0A8B8FKI6_9HEMI</name>
<reference evidence="5" key="1">
    <citation type="submission" date="2025-08" db="UniProtKB">
        <authorList>
            <consortium name="RefSeq"/>
        </authorList>
    </citation>
    <scope>IDENTIFICATION</scope>
    <source>
        <tissue evidence="5">Whole body</tissue>
    </source>
</reference>
<sequence>MVSKMDVLYPCSLCSRTFQLKKHFLMHMRLSHLSNAPLNPNDDYESLFNCSQQFCNSSLSNEYMHLNHRISMKNLTEYVKTQIKKEAPKESYACLLLNDFLPDNYTYKLLTFKDLLFGQFKAKFIIFETSKETFLDWLNCFCQKSKVTYMTEKIPFDLLENVQRKVYKCKNIDYWNNATNSILQKPTNCKASLTVVIKPLKKNSDLTKTIVLLRHTHCHPMNYFTTLKHYQAICNVYNQLTPLLQNGYSAADALHQYKMKILQNHGKIYYLKLMDSGIKLDVEFIYDLYYMYMDKSRFSTPFIRQIDSLIKSISYYNYTTGKESAVLDIVRDNIVIAIRSPLMEINFDTVFLCSTNFSGCKTWFMFSQNDNEIMVPVGVIVAAVNEEYMLKAGLNLWIELGGSVKSVVVEFAHMSTLQSVFPEASVSVSGFHFLLGVWKWLFSVTKKNNLNDELNCFVELKKLVCADNFIAENCLNTNFAIDLTEKYPNFKEFMENICKPKFLFYPSLIAHPCSNISERKLIYYHTKSLSILQMFNFVTNEIDIFYEHLSINTSNNQKIIFNDFIKMKEDEDNFTYTCVSDSCSMYLVKSVNNDTFFVDMDIGLCSCTINNVCSPCVHQMFLNKHFNDEFISNSSDTYMLGVSTNNDRDGELGIEKNQFKNILSEFQSVNKKIREEFIADPDYFKTGIQSFVSTLKNNITLDKSLFLACHSLNNVN</sequence>
<dbReference type="RefSeq" id="XP_025411132.1">
    <property type="nucleotide sequence ID" value="XM_025555347.1"/>
</dbReference>
<evidence type="ECO:0000313" key="5">
    <source>
        <dbReference type="RefSeq" id="XP_025411132.1"/>
    </source>
</evidence>
<dbReference type="InterPro" id="IPR013087">
    <property type="entry name" value="Znf_C2H2_type"/>
</dbReference>
<keyword evidence="1" id="KW-0862">Zinc</keyword>
<feature type="domain" description="SWIM-type" evidence="3">
    <location>
        <begin position="596"/>
        <end position="627"/>
    </location>
</feature>
<proteinExistence type="predicted"/>
<dbReference type="GeneID" id="112684049"/>
<keyword evidence="1" id="KW-0863">Zinc-finger</keyword>
<dbReference type="PROSITE" id="PS50157">
    <property type="entry name" value="ZINC_FINGER_C2H2_2"/>
    <property type="match status" value="1"/>
</dbReference>
<dbReference type="Proteomes" id="UP000694846">
    <property type="component" value="Unplaced"/>
</dbReference>
<dbReference type="GO" id="GO:0008270">
    <property type="term" value="F:zinc ion binding"/>
    <property type="evidence" value="ECO:0007669"/>
    <property type="project" value="UniProtKB-KW"/>
</dbReference>
<accession>A0A8B8FKI6</accession>
<dbReference type="PANTHER" id="PTHR35385:SF2">
    <property type="entry name" value="PROTEIN B, PUTATIVE-RELATED"/>
    <property type="match status" value="1"/>
</dbReference>
<keyword evidence="4" id="KW-1185">Reference proteome</keyword>
<evidence type="ECO:0000259" key="2">
    <source>
        <dbReference type="PROSITE" id="PS50157"/>
    </source>
</evidence>
<evidence type="ECO:0000256" key="1">
    <source>
        <dbReference type="PROSITE-ProRule" id="PRU00042"/>
    </source>
</evidence>
<dbReference type="OrthoDB" id="6619079at2759"/>